<feature type="region of interest" description="Disordered" evidence="1">
    <location>
        <begin position="55"/>
        <end position="102"/>
    </location>
</feature>
<feature type="non-terminal residue" evidence="2">
    <location>
        <position position="102"/>
    </location>
</feature>
<reference evidence="2" key="1">
    <citation type="submission" date="2018-07" db="EMBL/GenBank/DDBJ databases">
        <authorList>
            <person name="Quirk P.G."/>
            <person name="Krulwich T.A."/>
        </authorList>
    </citation>
    <scope>NUCLEOTIDE SEQUENCE</scope>
    <source>
        <strain evidence="2">96224</strain>
    </source>
</reference>
<dbReference type="AlphaFoldDB" id="A0A381LEQ5"/>
<dbReference type="EMBL" id="UIGY01000157">
    <property type="protein sequence ID" value="SUZ11962.1"/>
    <property type="molecule type" value="Genomic_DNA"/>
</dbReference>
<feature type="compositionally biased region" description="Basic and acidic residues" evidence="1">
    <location>
        <begin position="57"/>
        <end position="68"/>
    </location>
</feature>
<protein>
    <submittedName>
        <fullName evidence="2">Bgt-20021-2</fullName>
    </submittedName>
</protein>
<evidence type="ECO:0000313" key="2">
    <source>
        <dbReference type="EMBL" id="SUZ11962.1"/>
    </source>
</evidence>
<accession>A0A381LEQ5</accession>
<sequence length="102" mass="11160">MAIGAFHVNGKGNINFVHAARAEKDLSCFKCGSSRHKSISCSYADIGFQAARKARIRREGEKSDEDTKVYLPLRQRNSKGNPLSFIYPASPGRSNKPSSSAN</sequence>
<feature type="compositionally biased region" description="Polar residues" evidence="1">
    <location>
        <begin position="92"/>
        <end position="102"/>
    </location>
</feature>
<proteinExistence type="predicted"/>
<evidence type="ECO:0000256" key="1">
    <source>
        <dbReference type="SAM" id="MobiDB-lite"/>
    </source>
</evidence>
<gene>
    <name evidence="2" type="ORF">BGT96224V2_LOCUS5126</name>
</gene>
<name>A0A381LEQ5_BLUGR</name>
<organism evidence="2">
    <name type="scientific">Blumeria graminis f. sp. tritici 96224</name>
    <dbReference type="NCBI Taxonomy" id="1268274"/>
    <lineage>
        <taxon>Eukaryota</taxon>
        <taxon>Fungi</taxon>
        <taxon>Dikarya</taxon>
        <taxon>Ascomycota</taxon>
        <taxon>Pezizomycotina</taxon>
        <taxon>Leotiomycetes</taxon>
        <taxon>Erysiphales</taxon>
        <taxon>Erysiphaceae</taxon>
        <taxon>Blumeria</taxon>
    </lineage>
</organism>